<dbReference type="InterPro" id="IPR050492">
    <property type="entry name" value="Bact_metal-bind_prot9"/>
</dbReference>
<dbReference type="SUPFAM" id="SSF53807">
    <property type="entry name" value="Helical backbone' metal receptor"/>
    <property type="match status" value="1"/>
</dbReference>
<dbReference type="GO" id="GO:0030313">
    <property type="term" value="C:cell envelope"/>
    <property type="evidence" value="ECO:0007669"/>
    <property type="project" value="UniProtKB-SubCell"/>
</dbReference>
<reference evidence="5 6" key="1">
    <citation type="submission" date="2017-10" db="EMBL/GenBank/DDBJ databases">
        <title>Bifidobacterium xylocopum sp. nov. and Bifidobacterium aemilianum sp. nov., from the carpenter bee (Xylocopa violacea) digestive tract.</title>
        <authorList>
            <person name="Alberoni D."/>
            <person name="Baffoni L."/>
            <person name="Di Gioia D."/>
            <person name="Gaggia F."/>
            <person name="Biavati B."/>
        </authorList>
    </citation>
    <scope>NUCLEOTIDE SEQUENCE [LARGE SCALE GENOMIC DNA]</scope>
    <source>
        <strain evidence="5 6">XV2</strain>
    </source>
</reference>
<dbReference type="GO" id="GO:0046872">
    <property type="term" value="F:metal ion binding"/>
    <property type="evidence" value="ECO:0007669"/>
    <property type="project" value="UniProtKB-KW"/>
</dbReference>
<dbReference type="AlphaFoldDB" id="A0A366KF72"/>
<evidence type="ECO:0000313" key="6">
    <source>
        <dbReference type="Proteomes" id="UP000252345"/>
    </source>
</evidence>
<dbReference type="PANTHER" id="PTHR42953">
    <property type="entry name" value="HIGH-AFFINITY ZINC UPTAKE SYSTEM PROTEIN ZNUA-RELATED"/>
    <property type="match status" value="1"/>
</dbReference>
<dbReference type="InterPro" id="IPR006127">
    <property type="entry name" value="ZnuA-like"/>
</dbReference>
<gene>
    <name evidence="5" type="ORF">CRD59_02105</name>
</gene>
<proteinExistence type="predicted"/>
<evidence type="ECO:0000256" key="3">
    <source>
        <dbReference type="ARBA" id="ARBA00022723"/>
    </source>
</evidence>
<dbReference type="Proteomes" id="UP000252345">
    <property type="component" value="Unassembled WGS sequence"/>
</dbReference>
<keyword evidence="6" id="KW-1185">Reference proteome</keyword>
<sequence>MSNGRALAYAERILCRSRPILGAVLAMALILPLAGCGAAKSASGPISVVSGIGQWASMARQLGGDKVDARPVIANPNADAHDYEPTTQDIALIGRADLVVVNGAGYDAWAGKAADAAEVMSVNVADSSGHKSGDNPHLWFSSQARAKAARAISLAYQELRPADKDYFSHRYKLWQEGERDLSERMEQAAVRIGGGGYAATESAADYLAQDLGLSDRTPAGYLRAAANESEPSPADIQEFNGVLSSSQVKLLVFNDQEANEISRQLVSAADRAGLPVVRVSEQMPARFVNLEDWIGDLADAFGRAAD</sequence>
<comment type="caution">
    <text evidence="5">The sequence shown here is derived from an EMBL/GenBank/DDBJ whole genome shotgun (WGS) entry which is preliminary data.</text>
</comment>
<organism evidence="5 6">
    <name type="scientific">Bifidobacterium xylocopae</name>
    <dbReference type="NCBI Taxonomy" id="2493119"/>
    <lineage>
        <taxon>Bacteria</taxon>
        <taxon>Bacillati</taxon>
        <taxon>Actinomycetota</taxon>
        <taxon>Actinomycetes</taxon>
        <taxon>Bifidobacteriales</taxon>
        <taxon>Bifidobacteriaceae</taxon>
        <taxon>Bifidobacterium</taxon>
    </lineage>
</organism>
<dbReference type="Gene3D" id="3.40.50.1980">
    <property type="entry name" value="Nitrogenase molybdenum iron protein domain"/>
    <property type="match status" value="2"/>
</dbReference>
<dbReference type="EMBL" id="PDCH01000002">
    <property type="protein sequence ID" value="RBP99848.1"/>
    <property type="molecule type" value="Genomic_DNA"/>
</dbReference>
<keyword evidence="3" id="KW-0479">Metal-binding</keyword>
<comment type="subcellular location">
    <subcellularLocation>
        <location evidence="1">Cell envelope</location>
    </subcellularLocation>
</comment>
<dbReference type="PANTHER" id="PTHR42953:SF1">
    <property type="entry name" value="METAL-BINDING PROTEIN HI_0362-RELATED"/>
    <property type="match status" value="1"/>
</dbReference>
<keyword evidence="2" id="KW-0813">Transport</keyword>
<dbReference type="RefSeq" id="WP_113852944.1">
    <property type="nucleotide sequence ID" value="NZ_PDCH01000002.1"/>
</dbReference>
<evidence type="ECO:0000256" key="1">
    <source>
        <dbReference type="ARBA" id="ARBA00004196"/>
    </source>
</evidence>
<dbReference type="GO" id="GO:0030001">
    <property type="term" value="P:metal ion transport"/>
    <property type="evidence" value="ECO:0007669"/>
    <property type="project" value="InterPro"/>
</dbReference>
<protein>
    <submittedName>
        <fullName evidence="5">ABC transporter substrate-binding protein</fullName>
    </submittedName>
</protein>
<accession>A0A366KF72</accession>
<dbReference type="OrthoDB" id="5296019at2"/>
<evidence type="ECO:0000256" key="4">
    <source>
        <dbReference type="ARBA" id="ARBA00022729"/>
    </source>
</evidence>
<dbReference type="Pfam" id="PF01297">
    <property type="entry name" value="ZnuA"/>
    <property type="match status" value="1"/>
</dbReference>
<evidence type="ECO:0000256" key="2">
    <source>
        <dbReference type="ARBA" id="ARBA00022448"/>
    </source>
</evidence>
<evidence type="ECO:0000313" key="5">
    <source>
        <dbReference type="EMBL" id="RBP99848.1"/>
    </source>
</evidence>
<name>A0A366KF72_9BIFI</name>
<keyword evidence="4" id="KW-0732">Signal</keyword>